<organism evidence="2 3">
    <name type="scientific">Ditylenchus destructor</name>
    <dbReference type="NCBI Taxonomy" id="166010"/>
    <lineage>
        <taxon>Eukaryota</taxon>
        <taxon>Metazoa</taxon>
        <taxon>Ecdysozoa</taxon>
        <taxon>Nematoda</taxon>
        <taxon>Chromadorea</taxon>
        <taxon>Rhabditida</taxon>
        <taxon>Tylenchina</taxon>
        <taxon>Tylenchomorpha</taxon>
        <taxon>Sphaerularioidea</taxon>
        <taxon>Anguinidae</taxon>
        <taxon>Anguininae</taxon>
        <taxon>Ditylenchus</taxon>
    </lineage>
</organism>
<dbReference type="EMBL" id="JAKKPZ010000004">
    <property type="protein sequence ID" value="KAI1722141.1"/>
    <property type="molecule type" value="Genomic_DNA"/>
</dbReference>
<evidence type="ECO:0000256" key="1">
    <source>
        <dbReference type="SAM" id="MobiDB-lite"/>
    </source>
</evidence>
<reference evidence="2" key="1">
    <citation type="submission" date="2022-01" db="EMBL/GenBank/DDBJ databases">
        <title>Genome Sequence Resource for Two Populations of Ditylenchus destructor, the Migratory Endoparasitic Phytonematode.</title>
        <authorList>
            <person name="Zhang H."/>
            <person name="Lin R."/>
            <person name="Xie B."/>
        </authorList>
    </citation>
    <scope>NUCLEOTIDE SEQUENCE</scope>
    <source>
        <strain evidence="2">BazhouSP</strain>
    </source>
</reference>
<accession>A0AAD4NEX9</accession>
<sequence length="165" mass="18741">MCPTTTCVSSGLLFFIYNCGKCHHRLRITDFQFSGVSRNVSRKRLGRILQHAQMGSQLPFKMVESECGDTAGEIYRKHWAYETIRYALMNNKNDHDEDCNELMMASFVGSNSKNDIVVSTSTNPSNVTSDYSSPDDTDDDTTENNAYKNVLHIIYFLFAAFVFFA</sequence>
<evidence type="ECO:0000313" key="2">
    <source>
        <dbReference type="EMBL" id="KAI1722141.1"/>
    </source>
</evidence>
<dbReference type="AlphaFoldDB" id="A0AAD4NEX9"/>
<comment type="caution">
    <text evidence="2">The sequence shown here is derived from an EMBL/GenBank/DDBJ whole genome shotgun (WGS) entry which is preliminary data.</text>
</comment>
<feature type="region of interest" description="Disordered" evidence="1">
    <location>
        <begin position="118"/>
        <end position="141"/>
    </location>
</feature>
<evidence type="ECO:0000313" key="3">
    <source>
        <dbReference type="Proteomes" id="UP001201812"/>
    </source>
</evidence>
<gene>
    <name evidence="2" type="ORF">DdX_04447</name>
</gene>
<name>A0AAD4NEX9_9BILA</name>
<dbReference type="Proteomes" id="UP001201812">
    <property type="component" value="Unassembled WGS sequence"/>
</dbReference>
<keyword evidence="3" id="KW-1185">Reference proteome</keyword>
<protein>
    <submittedName>
        <fullName evidence="2">Uncharacterized protein</fullName>
    </submittedName>
</protein>
<proteinExistence type="predicted"/>
<feature type="compositionally biased region" description="Low complexity" evidence="1">
    <location>
        <begin position="118"/>
        <end position="132"/>
    </location>
</feature>